<dbReference type="InterPro" id="IPR036875">
    <property type="entry name" value="Znf_CCHC_sf"/>
</dbReference>
<protein>
    <submittedName>
        <fullName evidence="4">Transducin wd40 repeat-like superfamily protein</fullName>
    </submittedName>
</protein>
<dbReference type="Pfam" id="PF14223">
    <property type="entry name" value="Retrotran_gag_2"/>
    <property type="match status" value="1"/>
</dbReference>
<keyword evidence="1" id="KW-0863">Zinc-finger</keyword>
<dbReference type="GO" id="GO:0003676">
    <property type="term" value="F:nucleic acid binding"/>
    <property type="evidence" value="ECO:0007669"/>
    <property type="project" value="InterPro"/>
</dbReference>
<reference evidence="5" key="1">
    <citation type="submission" date="2014-09" db="EMBL/GenBank/DDBJ databases">
        <authorList>
            <person name="Sharma Rahul"/>
            <person name="Thines Marco"/>
        </authorList>
    </citation>
    <scope>NUCLEOTIDE SEQUENCE [LARGE SCALE GENOMIC DNA]</scope>
</reference>
<dbReference type="InterPro" id="IPR001878">
    <property type="entry name" value="Znf_CCHC"/>
</dbReference>
<dbReference type="Gene3D" id="4.10.60.10">
    <property type="entry name" value="Zinc finger, CCHC-type"/>
    <property type="match status" value="1"/>
</dbReference>
<feature type="region of interest" description="Disordered" evidence="2">
    <location>
        <begin position="172"/>
        <end position="192"/>
    </location>
</feature>
<keyword evidence="1" id="KW-0479">Metal-binding</keyword>
<dbReference type="PROSITE" id="PS50158">
    <property type="entry name" value="ZF_CCHC"/>
    <property type="match status" value="1"/>
</dbReference>
<feature type="domain" description="CCHC-type" evidence="3">
    <location>
        <begin position="196"/>
        <end position="209"/>
    </location>
</feature>
<dbReference type="PANTHER" id="PTHR35317">
    <property type="entry name" value="OS04G0629600 PROTEIN"/>
    <property type="match status" value="1"/>
</dbReference>
<dbReference type="AlphaFoldDB" id="A0A0P1B2P4"/>
<evidence type="ECO:0000313" key="4">
    <source>
        <dbReference type="EMBL" id="CEG48540.1"/>
    </source>
</evidence>
<sequence>MEPFDASKYALWAFKMKMYLMSKGLWDTVLGEAGVTAMKEQQAHAAIVLNLKNSQLVHAMNTTSAHETWATLEGFYRTQDMASRPWLKEKFASFKYTATDMSTHVMELKQLVLQMKSANCELNEEDVCATTLRSLPASYESLVQAFSMSVSQFSFSKQKSRRIESETALHVGKQREKRQIARKSGGQRKKGANVQCYNCGKRGYYARDCWVKDSGNGDNGSQHENHSDVAFSASKGSAGDC</sequence>
<dbReference type="STRING" id="4781.A0A0P1B2P4"/>
<dbReference type="Proteomes" id="UP000054928">
    <property type="component" value="Unassembled WGS sequence"/>
</dbReference>
<evidence type="ECO:0000256" key="1">
    <source>
        <dbReference type="PROSITE-ProRule" id="PRU00047"/>
    </source>
</evidence>
<evidence type="ECO:0000259" key="3">
    <source>
        <dbReference type="PROSITE" id="PS50158"/>
    </source>
</evidence>
<dbReference type="GeneID" id="36401413"/>
<organism evidence="4 5">
    <name type="scientific">Plasmopara halstedii</name>
    <name type="common">Downy mildew of sunflower</name>
    <dbReference type="NCBI Taxonomy" id="4781"/>
    <lineage>
        <taxon>Eukaryota</taxon>
        <taxon>Sar</taxon>
        <taxon>Stramenopiles</taxon>
        <taxon>Oomycota</taxon>
        <taxon>Peronosporomycetes</taxon>
        <taxon>Peronosporales</taxon>
        <taxon>Peronosporaceae</taxon>
        <taxon>Plasmopara</taxon>
    </lineage>
</organism>
<dbReference type="SUPFAM" id="SSF57756">
    <property type="entry name" value="Retrovirus zinc finger-like domains"/>
    <property type="match status" value="1"/>
</dbReference>
<dbReference type="PANTHER" id="PTHR35317:SF29">
    <property type="entry name" value="CCHC-TYPE DOMAIN-CONTAINING PROTEIN"/>
    <property type="match status" value="1"/>
</dbReference>
<evidence type="ECO:0000256" key="2">
    <source>
        <dbReference type="SAM" id="MobiDB-lite"/>
    </source>
</evidence>
<dbReference type="OrthoDB" id="113552at2759"/>
<proteinExistence type="predicted"/>
<accession>A0A0P1B2P4</accession>
<name>A0A0P1B2P4_PLAHL</name>
<keyword evidence="1" id="KW-0862">Zinc</keyword>
<evidence type="ECO:0000313" key="5">
    <source>
        <dbReference type="Proteomes" id="UP000054928"/>
    </source>
</evidence>
<dbReference type="RefSeq" id="XP_024584909.1">
    <property type="nucleotide sequence ID" value="XM_024719629.1"/>
</dbReference>
<dbReference type="EMBL" id="CCYD01002939">
    <property type="protein sequence ID" value="CEG48540.1"/>
    <property type="molecule type" value="Genomic_DNA"/>
</dbReference>
<feature type="region of interest" description="Disordered" evidence="2">
    <location>
        <begin position="217"/>
        <end position="241"/>
    </location>
</feature>
<keyword evidence="5" id="KW-1185">Reference proteome</keyword>
<dbReference type="GO" id="GO:0008270">
    <property type="term" value="F:zinc ion binding"/>
    <property type="evidence" value="ECO:0007669"/>
    <property type="project" value="UniProtKB-KW"/>
</dbReference>